<evidence type="ECO:0000256" key="1">
    <source>
        <dbReference type="PROSITE-ProRule" id="PRU00339"/>
    </source>
</evidence>
<dbReference type="NCBIfam" id="TIGR04390">
    <property type="entry name" value="OMP_YaiO_dom"/>
    <property type="match status" value="1"/>
</dbReference>
<dbReference type="Proteomes" id="UP001165565">
    <property type="component" value="Unassembled WGS sequence"/>
</dbReference>
<protein>
    <submittedName>
        <fullName evidence="2">YaiO family outer membrane beta-barrel protein</fullName>
    </submittedName>
</protein>
<dbReference type="InterPro" id="IPR019734">
    <property type="entry name" value="TPR_rpt"/>
</dbReference>
<dbReference type="AlphaFoldDB" id="A0AA41Z6A2"/>
<dbReference type="SUPFAM" id="SSF48452">
    <property type="entry name" value="TPR-like"/>
    <property type="match status" value="1"/>
</dbReference>
<dbReference type="PROSITE" id="PS50005">
    <property type="entry name" value="TPR"/>
    <property type="match status" value="1"/>
</dbReference>
<evidence type="ECO:0000313" key="2">
    <source>
        <dbReference type="EMBL" id="MCW6533708.1"/>
    </source>
</evidence>
<accession>A0AA41Z6A2</accession>
<reference evidence="2" key="1">
    <citation type="submission" date="2022-06" db="EMBL/GenBank/DDBJ databases">
        <title>Sphingomonas sp. nov. isolated from rhizosphere soil of tomato.</title>
        <authorList>
            <person name="Dong H."/>
            <person name="Gao R."/>
        </authorList>
    </citation>
    <scope>NUCLEOTIDE SEQUENCE</scope>
    <source>
        <strain evidence="2">MMSM24</strain>
    </source>
</reference>
<comment type="caution">
    <text evidence="2">The sequence shown here is derived from an EMBL/GenBank/DDBJ whole genome shotgun (WGS) entry which is preliminary data.</text>
</comment>
<name>A0AA41Z6A2_9SPHN</name>
<dbReference type="InterPro" id="IPR011990">
    <property type="entry name" value="TPR-like_helical_dom_sf"/>
</dbReference>
<dbReference type="Pfam" id="PF14559">
    <property type="entry name" value="TPR_19"/>
    <property type="match status" value="1"/>
</dbReference>
<keyword evidence="1" id="KW-0802">TPR repeat</keyword>
<proteinExistence type="predicted"/>
<evidence type="ECO:0000313" key="3">
    <source>
        <dbReference type="Proteomes" id="UP001165565"/>
    </source>
</evidence>
<dbReference type="InterPro" id="IPR030887">
    <property type="entry name" value="Beta-barrel_YaiO"/>
</dbReference>
<organism evidence="2 3">
    <name type="scientific">Sphingomonas lycopersici</name>
    <dbReference type="NCBI Taxonomy" id="2951807"/>
    <lineage>
        <taxon>Bacteria</taxon>
        <taxon>Pseudomonadati</taxon>
        <taxon>Pseudomonadota</taxon>
        <taxon>Alphaproteobacteria</taxon>
        <taxon>Sphingomonadales</taxon>
        <taxon>Sphingomonadaceae</taxon>
        <taxon>Sphingomonas</taxon>
    </lineage>
</organism>
<sequence>MLLELAAASGVAQVQQSDRATLIAQANAARAAQDFKRAIAILEPARTANPNDVEILRLLGTSYAFDRRYDDAIATLIRARDLAPDDLDVRAALARAYLWSGRRGEAQVELAAIKARDPGNADAALLHRQLESPAPGKEAGDAPVRRRGAAMWSEVSGVTLASGASRTWWTIGGSAYTQIGARTSISGEVEREARQSRVDTHLQARIDQQFSPHLRGYLAVGGTPDADFREKWSVRGGVEVDVVKGVTLLADARHADYGSVAITAFEPGARVTVASIRTAVTVHMINLWDERDTHRTGWSGRIDSEVGRGILLFAGAATYPDTEAGITRRMRSVFGGVAVPVSRATTLRLTVDHDDRVNSYRRTGGTLGLQIRF</sequence>
<dbReference type="EMBL" id="JANFAV010000001">
    <property type="protein sequence ID" value="MCW6533708.1"/>
    <property type="molecule type" value="Genomic_DNA"/>
</dbReference>
<feature type="repeat" description="TPR" evidence="1">
    <location>
        <begin position="53"/>
        <end position="86"/>
    </location>
</feature>
<dbReference type="RefSeq" id="WP_179514041.1">
    <property type="nucleotide sequence ID" value="NZ_JANFAV010000001.1"/>
</dbReference>
<dbReference type="Gene3D" id="1.25.40.10">
    <property type="entry name" value="Tetratricopeptide repeat domain"/>
    <property type="match status" value="1"/>
</dbReference>
<keyword evidence="3" id="KW-1185">Reference proteome</keyword>
<gene>
    <name evidence="2" type="ORF">NEE01_02800</name>
</gene>
<dbReference type="SMART" id="SM00028">
    <property type="entry name" value="TPR"/>
    <property type="match status" value="2"/>
</dbReference>